<dbReference type="Proteomes" id="UP000313359">
    <property type="component" value="Unassembled WGS sequence"/>
</dbReference>
<evidence type="ECO:0000313" key="2">
    <source>
        <dbReference type="Proteomes" id="UP000313359"/>
    </source>
</evidence>
<dbReference type="SUPFAM" id="SSF52047">
    <property type="entry name" value="RNI-like"/>
    <property type="match status" value="1"/>
</dbReference>
<gene>
    <name evidence="1" type="ORF">L227DRAFT_605747</name>
</gene>
<reference evidence="1" key="1">
    <citation type="journal article" date="2018" name="Genome Biol. Evol.">
        <title>Genomics and development of Lentinus tigrinus, a white-rot wood-decaying mushroom with dimorphic fruiting bodies.</title>
        <authorList>
            <person name="Wu B."/>
            <person name="Xu Z."/>
            <person name="Knudson A."/>
            <person name="Carlson A."/>
            <person name="Chen N."/>
            <person name="Kovaka S."/>
            <person name="LaButti K."/>
            <person name="Lipzen A."/>
            <person name="Pennachio C."/>
            <person name="Riley R."/>
            <person name="Schakwitz W."/>
            <person name="Umezawa K."/>
            <person name="Ohm R.A."/>
            <person name="Grigoriev I.V."/>
            <person name="Nagy L.G."/>
            <person name="Gibbons J."/>
            <person name="Hibbett D."/>
        </authorList>
    </citation>
    <scope>NUCLEOTIDE SEQUENCE [LARGE SCALE GENOMIC DNA]</scope>
    <source>
        <strain evidence="1">ALCF2SS1-6</strain>
    </source>
</reference>
<keyword evidence="2" id="KW-1185">Reference proteome</keyword>
<organism evidence="1 2">
    <name type="scientific">Lentinus tigrinus ALCF2SS1-6</name>
    <dbReference type="NCBI Taxonomy" id="1328759"/>
    <lineage>
        <taxon>Eukaryota</taxon>
        <taxon>Fungi</taxon>
        <taxon>Dikarya</taxon>
        <taxon>Basidiomycota</taxon>
        <taxon>Agaricomycotina</taxon>
        <taxon>Agaricomycetes</taxon>
        <taxon>Polyporales</taxon>
        <taxon>Polyporaceae</taxon>
        <taxon>Lentinus</taxon>
    </lineage>
</organism>
<name>A0A5C2SXF1_9APHY</name>
<accession>A0A5C2SXF1</accession>
<dbReference type="AlphaFoldDB" id="A0A5C2SXF1"/>
<dbReference type="EMBL" id="ML122250">
    <property type="protein sequence ID" value="RPD67358.1"/>
    <property type="molecule type" value="Genomic_DNA"/>
</dbReference>
<dbReference type="OrthoDB" id="2733230at2759"/>
<protein>
    <recommendedName>
        <fullName evidence="3">F-box domain-containing protein</fullName>
    </recommendedName>
</protein>
<dbReference type="STRING" id="1328759.A0A5C2SXF1"/>
<evidence type="ECO:0008006" key="3">
    <source>
        <dbReference type="Google" id="ProtNLM"/>
    </source>
</evidence>
<proteinExistence type="predicted"/>
<sequence>MDNLAPEILHEIFRLACTDGGFTGCSLSLVSKHVKLASRSARFHSVAISGTSRQLADFLSLLTKEQATAGADGYTPVVKHLFFSAVRSREIKEDRRVVSKSLLWENDRSEDRVEKTAIGASRGTYLQDVDTLFRLLAQGLETLSFIHCHGWATLTRLSGIECPGGFPVLRELTIVGNHPFVGAVPSVFYPSLTHLHLDFPSWLNEPSLWAERSPHVTHLCLSNINHITQPLEDLASTGNPFKELSRLYVQPEAPPAPGGWCGNPYMEHAMFMCDFAIFPHTATIPTHSLRHREGNTENWTRKEWLGRIGGGFGCWIPFEPKMDDTATSARHELWDGSLDRVEEFILSLVSPAAEAVTALTLLHLRDSLD</sequence>
<evidence type="ECO:0000313" key="1">
    <source>
        <dbReference type="EMBL" id="RPD67358.1"/>
    </source>
</evidence>